<keyword evidence="3" id="KW-0812">Transmembrane</keyword>
<evidence type="ECO:0000256" key="5">
    <source>
        <dbReference type="ARBA" id="ARBA00023136"/>
    </source>
</evidence>
<dbReference type="Pfam" id="PF04011">
    <property type="entry name" value="LemA"/>
    <property type="match status" value="1"/>
</dbReference>
<dbReference type="AlphaFoldDB" id="A0A8J6Y1Q2"/>
<comment type="caution">
    <text evidence="6">The sequence shown here is derived from an EMBL/GenBank/DDBJ whole genome shotgun (WGS) entry which is preliminary data.</text>
</comment>
<evidence type="ECO:0000256" key="2">
    <source>
        <dbReference type="ARBA" id="ARBA00008854"/>
    </source>
</evidence>
<dbReference type="GO" id="GO:0016020">
    <property type="term" value="C:membrane"/>
    <property type="evidence" value="ECO:0007669"/>
    <property type="project" value="UniProtKB-SubCell"/>
</dbReference>
<proteinExistence type="inferred from homology"/>
<gene>
    <name evidence="6" type="ORF">IFK94_05515</name>
</gene>
<accession>A0A8J6Y1Q2</accession>
<dbReference type="PANTHER" id="PTHR34478">
    <property type="entry name" value="PROTEIN LEMA"/>
    <property type="match status" value="1"/>
</dbReference>
<name>A0A8J6Y1Q2_9BACT</name>
<dbReference type="Proteomes" id="UP000648239">
    <property type="component" value="Unassembled WGS sequence"/>
</dbReference>
<reference evidence="6 7" key="1">
    <citation type="submission" date="2020-08" db="EMBL/GenBank/DDBJ databases">
        <title>Acidobacteriota in marine sediments use diverse sulfur dissimilation pathways.</title>
        <authorList>
            <person name="Wasmund K."/>
        </authorList>
    </citation>
    <scope>NUCLEOTIDE SEQUENCE [LARGE SCALE GENOMIC DNA]</scope>
    <source>
        <strain evidence="6">MAG AM4</strain>
    </source>
</reference>
<evidence type="ECO:0000256" key="4">
    <source>
        <dbReference type="ARBA" id="ARBA00022989"/>
    </source>
</evidence>
<comment type="subcellular location">
    <subcellularLocation>
        <location evidence="1">Membrane</location>
        <topology evidence="1">Single-pass membrane protein</topology>
    </subcellularLocation>
</comment>
<evidence type="ECO:0000313" key="7">
    <source>
        <dbReference type="Proteomes" id="UP000648239"/>
    </source>
</evidence>
<dbReference type="PANTHER" id="PTHR34478:SF2">
    <property type="entry name" value="MEMBRANE PROTEIN"/>
    <property type="match status" value="1"/>
</dbReference>
<dbReference type="InterPro" id="IPR007156">
    <property type="entry name" value="MamQ_LemA"/>
</dbReference>
<organism evidence="6 7">
    <name type="scientific">Candidatus Polarisedimenticola svalbardensis</name>
    <dbReference type="NCBI Taxonomy" id="2886004"/>
    <lineage>
        <taxon>Bacteria</taxon>
        <taxon>Pseudomonadati</taxon>
        <taxon>Acidobacteriota</taxon>
        <taxon>Candidatus Polarisedimenticolia</taxon>
        <taxon>Candidatus Polarisedimenticolales</taxon>
        <taxon>Candidatus Polarisedimenticolaceae</taxon>
        <taxon>Candidatus Polarisedimenticola</taxon>
    </lineage>
</organism>
<evidence type="ECO:0000256" key="3">
    <source>
        <dbReference type="ARBA" id="ARBA00022692"/>
    </source>
</evidence>
<keyword evidence="5" id="KW-0472">Membrane</keyword>
<sequence>MTLLITAAILIAGIALLFNRLVGLKNRASSAWSDIDVQLKRRHDLVGSLVEVVKGYAGHERETLNEITEMRARAQGVLKEGTPGEAGKAENSFAHRIGKLFVVVEQYPQLKASENFLSLHHSLVEIEDHLQNARRYYNAVVRDLNTRIQSFPDMLIAGLFRFQEREFFELDSEAEAAVPRFDLEPPS</sequence>
<dbReference type="EMBL" id="JACXWD010000012">
    <property type="protein sequence ID" value="MBD3867564.1"/>
    <property type="molecule type" value="Genomic_DNA"/>
</dbReference>
<evidence type="ECO:0000256" key="1">
    <source>
        <dbReference type="ARBA" id="ARBA00004167"/>
    </source>
</evidence>
<evidence type="ECO:0000313" key="6">
    <source>
        <dbReference type="EMBL" id="MBD3867564.1"/>
    </source>
</evidence>
<dbReference type="SUPFAM" id="SSF140478">
    <property type="entry name" value="LemA-like"/>
    <property type="match status" value="1"/>
</dbReference>
<protein>
    <submittedName>
        <fullName evidence="6">LemA family protein</fullName>
    </submittedName>
</protein>
<dbReference type="Gene3D" id="1.20.1440.20">
    <property type="entry name" value="LemA-like domain"/>
    <property type="match status" value="1"/>
</dbReference>
<keyword evidence="4" id="KW-1133">Transmembrane helix</keyword>
<comment type="similarity">
    <text evidence="2">Belongs to the LemA family.</text>
</comment>
<dbReference type="InterPro" id="IPR023353">
    <property type="entry name" value="LemA-like_dom_sf"/>
</dbReference>